<accession>A0ABP4X8J6</accession>
<dbReference type="Proteomes" id="UP001500506">
    <property type="component" value="Unassembled WGS sequence"/>
</dbReference>
<organism evidence="2 3">
    <name type="scientific">Agromyces humatus</name>
    <dbReference type="NCBI Taxonomy" id="279573"/>
    <lineage>
        <taxon>Bacteria</taxon>
        <taxon>Bacillati</taxon>
        <taxon>Actinomycetota</taxon>
        <taxon>Actinomycetes</taxon>
        <taxon>Micrococcales</taxon>
        <taxon>Microbacteriaceae</taxon>
        <taxon>Agromyces</taxon>
    </lineage>
</organism>
<evidence type="ECO:0000259" key="1">
    <source>
        <dbReference type="PROSITE" id="PS51186"/>
    </source>
</evidence>
<dbReference type="Pfam" id="PF00583">
    <property type="entry name" value="Acetyltransf_1"/>
    <property type="match status" value="1"/>
</dbReference>
<evidence type="ECO:0000313" key="2">
    <source>
        <dbReference type="EMBL" id="GAA1770699.1"/>
    </source>
</evidence>
<dbReference type="CDD" id="cd04301">
    <property type="entry name" value="NAT_SF"/>
    <property type="match status" value="1"/>
</dbReference>
<dbReference type="SUPFAM" id="SSF55729">
    <property type="entry name" value="Acyl-CoA N-acyltransferases (Nat)"/>
    <property type="match status" value="1"/>
</dbReference>
<dbReference type="Gene3D" id="3.40.630.30">
    <property type="match status" value="1"/>
</dbReference>
<dbReference type="RefSeq" id="WP_232499581.1">
    <property type="nucleotide sequence ID" value="NZ_BAAANH010000009.1"/>
</dbReference>
<gene>
    <name evidence="2" type="ORF">GCM10009747_34880</name>
</gene>
<keyword evidence="3" id="KW-1185">Reference proteome</keyword>
<sequence>MMTEVTDDLEPAPLRVVPADTAPFADVEAVFGTKGDPAHCWCQWYKIPGSDWRRFGDEALSDRLEAQLHSPGAGPGLLAYDGDVPVGWCAVELRANLTRLKRTRIVADHTPNPDLDEPEIWSVSCFVVPRAYRRRGVGRALAEAAVEFARANGGRIVEGYAIDPTKREKIPAADLFHGTVSMFVDAGFTEVARPNPDRAIMQLRLRD</sequence>
<dbReference type="PROSITE" id="PS51186">
    <property type="entry name" value="GNAT"/>
    <property type="match status" value="1"/>
</dbReference>
<dbReference type="InterPro" id="IPR016181">
    <property type="entry name" value="Acyl_CoA_acyltransferase"/>
</dbReference>
<protein>
    <submittedName>
        <fullName evidence="2">GNAT family N-acetyltransferase</fullName>
    </submittedName>
</protein>
<dbReference type="EMBL" id="BAAANH010000009">
    <property type="protein sequence ID" value="GAA1770699.1"/>
    <property type="molecule type" value="Genomic_DNA"/>
</dbReference>
<reference evidence="3" key="1">
    <citation type="journal article" date="2019" name="Int. J. Syst. Evol. Microbiol.">
        <title>The Global Catalogue of Microorganisms (GCM) 10K type strain sequencing project: providing services to taxonomists for standard genome sequencing and annotation.</title>
        <authorList>
            <consortium name="The Broad Institute Genomics Platform"/>
            <consortium name="The Broad Institute Genome Sequencing Center for Infectious Disease"/>
            <person name="Wu L."/>
            <person name="Ma J."/>
        </authorList>
    </citation>
    <scope>NUCLEOTIDE SEQUENCE [LARGE SCALE GENOMIC DNA]</scope>
    <source>
        <strain evidence="3">JCM 14319</strain>
    </source>
</reference>
<dbReference type="InterPro" id="IPR000182">
    <property type="entry name" value="GNAT_dom"/>
</dbReference>
<name>A0ABP4X8J6_9MICO</name>
<evidence type="ECO:0000313" key="3">
    <source>
        <dbReference type="Proteomes" id="UP001500506"/>
    </source>
</evidence>
<proteinExistence type="predicted"/>
<feature type="domain" description="N-acetyltransferase" evidence="1">
    <location>
        <begin position="25"/>
        <end position="206"/>
    </location>
</feature>
<comment type="caution">
    <text evidence="2">The sequence shown here is derived from an EMBL/GenBank/DDBJ whole genome shotgun (WGS) entry which is preliminary data.</text>
</comment>